<comment type="similarity">
    <text evidence="2 5">Belongs to the Nudix hydrolase family.</text>
</comment>
<dbReference type="CDD" id="cd04685">
    <property type="entry name" value="NUDIX_Hydrolase"/>
    <property type="match status" value="1"/>
</dbReference>
<dbReference type="GO" id="GO:0016787">
    <property type="term" value="F:hydrolase activity"/>
    <property type="evidence" value="ECO:0007669"/>
    <property type="project" value="UniProtKB-KW"/>
</dbReference>
<evidence type="ECO:0000256" key="5">
    <source>
        <dbReference type="RuleBase" id="RU003476"/>
    </source>
</evidence>
<accession>A0A8J3W872</accession>
<dbReference type="PROSITE" id="PS00893">
    <property type="entry name" value="NUDIX_BOX"/>
    <property type="match status" value="1"/>
</dbReference>
<evidence type="ECO:0000313" key="8">
    <source>
        <dbReference type="Proteomes" id="UP000616724"/>
    </source>
</evidence>
<reference evidence="7 8" key="1">
    <citation type="submission" date="2021-01" db="EMBL/GenBank/DDBJ databases">
        <title>Whole genome shotgun sequence of Planobispora longispora NBRC 13918.</title>
        <authorList>
            <person name="Komaki H."/>
            <person name="Tamura T."/>
        </authorList>
    </citation>
    <scope>NUCLEOTIDE SEQUENCE [LARGE SCALE GENOMIC DNA]</scope>
    <source>
        <strain evidence="7 8">NBRC 13918</strain>
    </source>
</reference>
<keyword evidence="4" id="KW-0460">Magnesium</keyword>
<organism evidence="7 8">
    <name type="scientific">Planobispora longispora</name>
    <dbReference type="NCBI Taxonomy" id="28887"/>
    <lineage>
        <taxon>Bacteria</taxon>
        <taxon>Bacillati</taxon>
        <taxon>Actinomycetota</taxon>
        <taxon>Actinomycetes</taxon>
        <taxon>Streptosporangiales</taxon>
        <taxon>Streptosporangiaceae</taxon>
        <taxon>Planobispora</taxon>
    </lineage>
</organism>
<dbReference type="PRINTS" id="PR00502">
    <property type="entry name" value="NUDIXFAMILY"/>
</dbReference>
<keyword evidence="3 5" id="KW-0378">Hydrolase</keyword>
<keyword evidence="8" id="KW-1185">Reference proteome</keyword>
<dbReference type="InterPro" id="IPR020476">
    <property type="entry name" value="Nudix_hydrolase"/>
</dbReference>
<evidence type="ECO:0000256" key="2">
    <source>
        <dbReference type="ARBA" id="ARBA00005582"/>
    </source>
</evidence>
<dbReference type="Proteomes" id="UP000616724">
    <property type="component" value="Unassembled WGS sequence"/>
</dbReference>
<dbReference type="InterPro" id="IPR015797">
    <property type="entry name" value="NUDIX_hydrolase-like_dom_sf"/>
</dbReference>
<dbReference type="SUPFAM" id="SSF55811">
    <property type="entry name" value="Nudix"/>
    <property type="match status" value="1"/>
</dbReference>
<dbReference type="PANTHER" id="PTHR43046:SF12">
    <property type="entry name" value="GDP-MANNOSE MANNOSYL HYDROLASE"/>
    <property type="match status" value="1"/>
</dbReference>
<name>A0A8J3W872_9ACTN</name>
<dbReference type="PANTHER" id="PTHR43046">
    <property type="entry name" value="GDP-MANNOSE MANNOSYL HYDROLASE"/>
    <property type="match status" value="1"/>
</dbReference>
<dbReference type="Gene3D" id="3.90.79.10">
    <property type="entry name" value="Nucleoside Triphosphate Pyrophosphohydrolase"/>
    <property type="match status" value="1"/>
</dbReference>
<feature type="domain" description="Nudix hydrolase" evidence="6">
    <location>
        <begin position="9"/>
        <end position="154"/>
    </location>
</feature>
<evidence type="ECO:0000259" key="6">
    <source>
        <dbReference type="PROSITE" id="PS51462"/>
    </source>
</evidence>
<gene>
    <name evidence="7" type="ORF">Plo01_67730</name>
</gene>
<dbReference type="Pfam" id="PF00293">
    <property type="entry name" value="NUDIX"/>
    <property type="match status" value="1"/>
</dbReference>
<evidence type="ECO:0000313" key="7">
    <source>
        <dbReference type="EMBL" id="GIH80344.1"/>
    </source>
</evidence>
<dbReference type="InterPro" id="IPR000086">
    <property type="entry name" value="NUDIX_hydrolase_dom"/>
</dbReference>
<protein>
    <submittedName>
        <fullName evidence="7">DNA mismatch repair protein MutT</fullName>
    </submittedName>
</protein>
<comment type="caution">
    <text evidence="7">The sequence shown here is derived from an EMBL/GenBank/DDBJ whole genome shotgun (WGS) entry which is preliminary data.</text>
</comment>
<evidence type="ECO:0000256" key="4">
    <source>
        <dbReference type="ARBA" id="ARBA00022842"/>
    </source>
</evidence>
<evidence type="ECO:0000256" key="3">
    <source>
        <dbReference type="ARBA" id="ARBA00022801"/>
    </source>
</evidence>
<dbReference type="PROSITE" id="PS51462">
    <property type="entry name" value="NUDIX"/>
    <property type="match status" value="1"/>
</dbReference>
<dbReference type="InterPro" id="IPR020084">
    <property type="entry name" value="NUDIX_hydrolase_CS"/>
</dbReference>
<sequence>MLAVVPESIFRPTARILLVDDSERVMLYRGMGPTKNPEYAWFTPGGGVHPGESLPVAAARELREETGHDVSPDAFGPVVARSSGYWRAADDTLFRAEDSYFLLRVPALTVDVSGMEALERSLLDTFRWWTAAELDALDERVIPPGLAGLLRRLLAAGPPDEPVVLPWHRPEISP</sequence>
<dbReference type="EMBL" id="BOOH01000058">
    <property type="protein sequence ID" value="GIH80344.1"/>
    <property type="molecule type" value="Genomic_DNA"/>
</dbReference>
<evidence type="ECO:0000256" key="1">
    <source>
        <dbReference type="ARBA" id="ARBA00001946"/>
    </source>
</evidence>
<dbReference type="AlphaFoldDB" id="A0A8J3W872"/>
<comment type="cofactor">
    <cofactor evidence="1">
        <name>Mg(2+)</name>
        <dbReference type="ChEBI" id="CHEBI:18420"/>
    </cofactor>
</comment>
<proteinExistence type="inferred from homology"/>